<protein>
    <submittedName>
        <fullName evidence="1">Uncharacterized protein</fullName>
    </submittedName>
</protein>
<proteinExistence type="predicted"/>
<evidence type="ECO:0000313" key="1">
    <source>
        <dbReference type="EMBL" id="EMF20428.1"/>
    </source>
</evidence>
<dbReference type="OrthoDB" id="4652821at2"/>
<dbReference type="Proteomes" id="UP000011732">
    <property type="component" value="Unassembled WGS sequence"/>
</dbReference>
<dbReference type="PATRIC" id="fig|1284664.3.peg.6575"/>
<sequence>MITDFLTVGGIEVVNTARLRAYMEAVGTPLTSGPDDVCACDALSHETLEHAPYTTPDDPASPAPWYDPDVPESAQFVGFLPLAFEGIDDYPVRRSVTNAVVGGGALGPARVQPRTIVVTGILLGATCCAVEYGLHWLGEALQGCTGSACGGDCVQMLNCCPGDDEPPAEFMARHRRTYRRVALTQGPTVTGRTGDGTCGGGRCSSGADVISVEFVLTAATPWPYTDEQPILNVGLPRDDGTDCIQWCLHSSSGPSGCQDGDCRLRGCPDAGAACADPVCGAPSPPQPSSPSSCFCEALATNRECYDLDLTGRAAWASDVPVITVFAGSEDLRRLTISLYERAEPDAGLTPAEVADKRRCDPLAVWEVGFVPAGGTLTLDGQIGRATVECGGTCETSTNVWGRDGAPPSWPEIECGTLVLCLETDEIVPPADDATVLVTLSGRGYGPSAAP</sequence>
<accession>M3C8M6</accession>
<reference evidence="1 2" key="1">
    <citation type="journal article" date="2013" name="Genome Announc.">
        <title>Draft Genome Sequence of Streptomyces gancidicus Strain BKS 13-15.</title>
        <authorList>
            <person name="Kumar S."/>
            <person name="Kaur N."/>
            <person name="Singh N.K."/>
            <person name="Raghava G.P."/>
            <person name="Mayilraj S."/>
        </authorList>
    </citation>
    <scope>NUCLEOTIDE SEQUENCE [LARGE SCALE GENOMIC DNA]</scope>
    <source>
        <strain evidence="1 2">BKS 13-15</strain>
    </source>
</reference>
<comment type="caution">
    <text evidence="1">The sequence shown here is derived from an EMBL/GenBank/DDBJ whole genome shotgun (WGS) entry which is preliminary data.</text>
</comment>
<name>M3C8M6_STREZ</name>
<gene>
    <name evidence="1" type="ORF">H114_32834</name>
</gene>
<keyword evidence="2" id="KW-1185">Reference proteome</keyword>
<dbReference type="AlphaFoldDB" id="M3C8M6"/>
<evidence type="ECO:0000313" key="2">
    <source>
        <dbReference type="Proteomes" id="UP000011732"/>
    </source>
</evidence>
<dbReference type="EMBL" id="AOHP01000169">
    <property type="protein sequence ID" value="EMF20428.1"/>
    <property type="molecule type" value="Genomic_DNA"/>
</dbReference>
<dbReference type="RefSeq" id="WP_006136800.1">
    <property type="nucleotide sequence ID" value="NZ_AOHP01000169.1"/>
</dbReference>
<organism evidence="1 2">
    <name type="scientific">Streptomyces gancidicus BKS 13-15</name>
    <dbReference type="NCBI Taxonomy" id="1284664"/>
    <lineage>
        <taxon>Bacteria</taxon>
        <taxon>Bacillati</taxon>
        <taxon>Actinomycetota</taxon>
        <taxon>Actinomycetes</taxon>
        <taxon>Kitasatosporales</taxon>
        <taxon>Streptomycetaceae</taxon>
        <taxon>Streptomyces</taxon>
        <taxon>Streptomyces pseudogriseolus group</taxon>
    </lineage>
</organism>